<sequence length="231" mass="27403">MADAYYTGIEYFSKNDRLFVTKKVGNDPDEVLELIDPKKGLYRFKQNAVAYVEKLHPNRLTVRHLHFVRRWQHKVEITIETDAHMRTALENLTEEGKGPQRICVHDGIRHVITFEGEIFFHDYGSYGWIVNKKDVEWIRQSLQPLKDSGTLTSMWIGLEKSNWCILKTFSKEPSDKDRKKYFFYRIDYDEGSLRIVTIVSDDAVYLRILRYSETGFFKVGKRLPRTFRPKR</sequence>
<dbReference type="AlphaFoldDB" id="A0A832QCK4"/>
<name>A0A832QCK4_9BACT</name>
<dbReference type="Proteomes" id="UP000576550">
    <property type="component" value="Unassembled WGS sequence"/>
</dbReference>
<proteinExistence type="predicted"/>
<comment type="caution">
    <text evidence="1">The sequence shown here is derived from an EMBL/GenBank/DDBJ whole genome shotgun (WGS) entry which is preliminary data.</text>
</comment>
<organism evidence="1 2">
    <name type="scientific">Candidatus Dojkabacteria bacterium</name>
    <dbReference type="NCBI Taxonomy" id="2099670"/>
    <lineage>
        <taxon>Bacteria</taxon>
        <taxon>Candidatus Dojkabacteria</taxon>
    </lineage>
</organism>
<gene>
    <name evidence="1" type="ORF">GX533_03280</name>
</gene>
<dbReference type="EMBL" id="DUTP01000006">
    <property type="protein sequence ID" value="HHX99665.1"/>
    <property type="molecule type" value="Genomic_DNA"/>
</dbReference>
<protein>
    <submittedName>
        <fullName evidence="1">Uncharacterized protein</fullName>
    </submittedName>
</protein>
<evidence type="ECO:0000313" key="2">
    <source>
        <dbReference type="Proteomes" id="UP000576550"/>
    </source>
</evidence>
<evidence type="ECO:0000313" key="1">
    <source>
        <dbReference type="EMBL" id="HHX99665.1"/>
    </source>
</evidence>
<reference evidence="1 2" key="1">
    <citation type="journal article" date="2020" name="Biotechnol. Biofuels">
        <title>New insights from the biogas microbiome by comprehensive genome-resolved metagenomics of nearly 1600 species originating from multiple anaerobic digesters.</title>
        <authorList>
            <person name="Campanaro S."/>
            <person name="Treu L."/>
            <person name="Rodriguez-R L.M."/>
            <person name="Kovalovszki A."/>
            <person name="Ziels R.M."/>
            <person name="Maus I."/>
            <person name="Zhu X."/>
            <person name="Kougias P.G."/>
            <person name="Basile A."/>
            <person name="Luo G."/>
            <person name="Schluter A."/>
            <person name="Konstantinidis K.T."/>
            <person name="Angelidaki I."/>
        </authorList>
    </citation>
    <scope>NUCLEOTIDE SEQUENCE [LARGE SCALE GENOMIC DNA]</scope>
    <source>
        <strain evidence="1">AS05jafATM_89</strain>
    </source>
</reference>
<accession>A0A832QCK4</accession>